<evidence type="ECO:0000259" key="3">
    <source>
        <dbReference type="PROSITE" id="PS50977"/>
    </source>
</evidence>
<dbReference type="Pfam" id="PF14278">
    <property type="entry name" value="TetR_C_8"/>
    <property type="match status" value="1"/>
</dbReference>
<gene>
    <name evidence="4" type="ORF">JZO85_06335</name>
</gene>
<keyword evidence="5" id="KW-1185">Reference proteome</keyword>
<reference evidence="4 5" key="1">
    <citation type="submission" date="2021-03" db="EMBL/GenBank/DDBJ databases">
        <title>Enterococcal diversity collection.</title>
        <authorList>
            <person name="Gilmore M.S."/>
            <person name="Schwartzman J."/>
            <person name="Van Tyne D."/>
            <person name="Martin M."/>
            <person name="Earl A.M."/>
            <person name="Manson A.L."/>
            <person name="Straub T."/>
            <person name="Salamzade R."/>
            <person name="Saavedra J."/>
            <person name="Lebreton F."/>
            <person name="Prichula J."/>
            <person name="Schaufler K."/>
            <person name="Gaca A."/>
            <person name="Sgardioli B."/>
            <person name="Wagenaar J."/>
            <person name="Strong T."/>
        </authorList>
    </citation>
    <scope>NUCLEOTIDE SEQUENCE [LARGE SCALE GENOMIC DNA]</scope>
    <source>
        <strain evidence="4 5">MJM16</strain>
    </source>
</reference>
<feature type="domain" description="HTH tetR-type" evidence="3">
    <location>
        <begin position="11"/>
        <end position="71"/>
    </location>
</feature>
<evidence type="ECO:0000256" key="2">
    <source>
        <dbReference type="PROSITE-ProRule" id="PRU00335"/>
    </source>
</evidence>
<keyword evidence="1 2" id="KW-0238">DNA-binding</keyword>
<protein>
    <submittedName>
        <fullName evidence="4">TetR/AcrR family transcriptional regulator</fullName>
    </submittedName>
</protein>
<dbReference type="SUPFAM" id="SSF46689">
    <property type="entry name" value="Homeodomain-like"/>
    <property type="match status" value="1"/>
</dbReference>
<evidence type="ECO:0000256" key="1">
    <source>
        <dbReference type="ARBA" id="ARBA00023125"/>
    </source>
</evidence>
<name>A0ABS3HEJ6_9ENTE</name>
<dbReference type="PROSITE" id="PS50977">
    <property type="entry name" value="HTH_TETR_2"/>
    <property type="match status" value="1"/>
</dbReference>
<dbReference type="InterPro" id="IPR009057">
    <property type="entry name" value="Homeodomain-like_sf"/>
</dbReference>
<dbReference type="Gene3D" id="1.10.357.10">
    <property type="entry name" value="Tetracycline Repressor, domain 2"/>
    <property type="match status" value="1"/>
</dbReference>
<dbReference type="PANTHER" id="PTHR43479">
    <property type="entry name" value="ACREF/ENVCD OPERON REPRESSOR-RELATED"/>
    <property type="match status" value="1"/>
</dbReference>
<evidence type="ECO:0000313" key="4">
    <source>
        <dbReference type="EMBL" id="MBO0451880.1"/>
    </source>
</evidence>
<accession>A0ABS3HEJ6</accession>
<proteinExistence type="predicted"/>
<dbReference type="PANTHER" id="PTHR43479:SF11">
    <property type="entry name" value="ACREF_ENVCD OPERON REPRESSOR-RELATED"/>
    <property type="match status" value="1"/>
</dbReference>
<comment type="caution">
    <text evidence="4">The sequence shown here is derived from an EMBL/GenBank/DDBJ whole genome shotgun (WGS) entry which is preliminary data.</text>
</comment>
<dbReference type="InterPro" id="IPR001647">
    <property type="entry name" value="HTH_TetR"/>
</dbReference>
<dbReference type="EMBL" id="JAFLVR010000012">
    <property type="protein sequence ID" value="MBO0451880.1"/>
    <property type="molecule type" value="Genomic_DNA"/>
</dbReference>
<feature type="DNA-binding region" description="H-T-H motif" evidence="2">
    <location>
        <begin position="34"/>
        <end position="53"/>
    </location>
</feature>
<organism evidence="4 5">
    <name type="scientific">Candidatus Enterococcus murrayae</name>
    <dbReference type="NCBI Taxonomy" id="2815321"/>
    <lineage>
        <taxon>Bacteria</taxon>
        <taxon>Bacillati</taxon>
        <taxon>Bacillota</taxon>
        <taxon>Bacilli</taxon>
        <taxon>Lactobacillales</taxon>
        <taxon>Enterococcaceae</taxon>
        <taxon>Enterococcus</taxon>
    </lineage>
</organism>
<dbReference type="InterPro" id="IPR039532">
    <property type="entry name" value="TetR_C_Firmicutes"/>
</dbReference>
<evidence type="ECO:0000313" key="5">
    <source>
        <dbReference type="Proteomes" id="UP000664495"/>
    </source>
</evidence>
<dbReference type="InterPro" id="IPR050624">
    <property type="entry name" value="HTH-type_Tx_Regulator"/>
</dbReference>
<sequence length="178" mass="20920">MANAMNSYKNAITKESIFTALMIIMEKKDFHKISVTEVTAKAGVSRMAFYRNYEVLEDVITDYLNDCFAEYEKAIERVGLYNSYEVVLLFFSTFKAEKTLLLNLIESKLTYLLLDKCNTFLEDICKTIVCDKSYSPEKEKYTIKFLTGGFFNILIEWIMNDFNESEEYMAELFYEYCK</sequence>
<dbReference type="Proteomes" id="UP000664495">
    <property type="component" value="Unassembled WGS sequence"/>
</dbReference>
<dbReference type="RefSeq" id="WP_207107658.1">
    <property type="nucleotide sequence ID" value="NZ_JAFLVR010000012.1"/>
</dbReference>